<proteinExistence type="inferred from homology"/>
<dbReference type="InterPro" id="IPR002645">
    <property type="entry name" value="STAS_dom"/>
</dbReference>
<dbReference type="STRING" id="648782.SAMN04488554_2776"/>
<dbReference type="InterPro" id="IPR036513">
    <property type="entry name" value="STAS_dom_sf"/>
</dbReference>
<dbReference type="PANTHER" id="PTHR33495:SF2">
    <property type="entry name" value="ANTI-SIGMA FACTOR ANTAGONIST TM_1081-RELATED"/>
    <property type="match status" value="1"/>
</dbReference>
<dbReference type="Pfam" id="PF01740">
    <property type="entry name" value="STAS"/>
    <property type="match status" value="1"/>
</dbReference>
<evidence type="ECO:0000256" key="2">
    <source>
        <dbReference type="RuleBase" id="RU003749"/>
    </source>
</evidence>
<evidence type="ECO:0000259" key="3">
    <source>
        <dbReference type="PROSITE" id="PS50801"/>
    </source>
</evidence>
<accession>A0A1H5LGE5</accession>
<keyword evidence="5" id="KW-1185">Reference proteome</keyword>
<protein>
    <recommendedName>
        <fullName evidence="2">Anti-sigma factor antagonist</fullName>
    </recommendedName>
</protein>
<dbReference type="CDD" id="cd07043">
    <property type="entry name" value="STAS_anti-anti-sigma_factors"/>
    <property type="match status" value="1"/>
</dbReference>
<feature type="domain" description="STAS" evidence="3">
    <location>
        <begin position="1"/>
        <end position="110"/>
    </location>
</feature>
<gene>
    <name evidence="4" type="ORF">SAMN04488554_2776</name>
</gene>
<organism evidence="4 5">
    <name type="scientific">Ruania alba</name>
    <dbReference type="NCBI Taxonomy" id="648782"/>
    <lineage>
        <taxon>Bacteria</taxon>
        <taxon>Bacillati</taxon>
        <taxon>Actinomycetota</taxon>
        <taxon>Actinomycetes</taxon>
        <taxon>Micrococcales</taxon>
        <taxon>Ruaniaceae</taxon>
        <taxon>Ruania</taxon>
    </lineage>
</organism>
<dbReference type="OrthoDB" id="9793697at2"/>
<dbReference type="RefSeq" id="WP_089773680.1">
    <property type="nucleotide sequence ID" value="NZ_FNTX01000002.1"/>
</dbReference>
<sequence>MEIEIHPDEHAAVVVISGSVDGLTAETLLGTLQGYVEAGHTRLVADLTQVEYTSSAGLRALLATVKQTRQHGGDLRLASINPPVRKVLELSGFTSIMKCFDDVPSAVGSYAG</sequence>
<dbReference type="PANTHER" id="PTHR33495">
    <property type="entry name" value="ANTI-SIGMA FACTOR ANTAGONIST TM_1081-RELATED-RELATED"/>
    <property type="match status" value="1"/>
</dbReference>
<dbReference type="PROSITE" id="PS50801">
    <property type="entry name" value="STAS"/>
    <property type="match status" value="1"/>
</dbReference>
<dbReference type="NCBIfam" id="TIGR00377">
    <property type="entry name" value="ant_ant_sig"/>
    <property type="match status" value="1"/>
</dbReference>
<dbReference type="InterPro" id="IPR003658">
    <property type="entry name" value="Anti-sigma_ant"/>
</dbReference>
<evidence type="ECO:0000313" key="4">
    <source>
        <dbReference type="EMBL" id="SEE75597.1"/>
    </source>
</evidence>
<dbReference type="Proteomes" id="UP000199220">
    <property type="component" value="Unassembled WGS sequence"/>
</dbReference>
<comment type="similarity">
    <text evidence="1 2">Belongs to the anti-sigma-factor antagonist family.</text>
</comment>
<dbReference type="AlphaFoldDB" id="A0A1H5LGE5"/>
<reference evidence="5" key="1">
    <citation type="submission" date="2016-10" db="EMBL/GenBank/DDBJ databases">
        <authorList>
            <person name="Varghese N."/>
            <person name="Submissions S."/>
        </authorList>
    </citation>
    <scope>NUCLEOTIDE SEQUENCE [LARGE SCALE GENOMIC DNA]</scope>
    <source>
        <strain evidence="5">DSM 21368</strain>
    </source>
</reference>
<name>A0A1H5LGE5_9MICO</name>
<dbReference type="Gene3D" id="3.30.750.24">
    <property type="entry name" value="STAS domain"/>
    <property type="match status" value="1"/>
</dbReference>
<dbReference type="SUPFAM" id="SSF52091">
    <property type="entry name" value="SpoIIaa-like"/>
    <property type="match status" value="1"/>
</dbReference>
<dbReference type="GO" id="GO:0043856">
    <property type="term" value="F:anti-sigma factor antagonist activity"/>
    <property type="evidence" value="ECO:0007669"/>
    <property type="project" value="InterPro"/>
</dbReference>
<evidence type="ECO:0000256" key="1">
    <source>
        <dbReference type="ARBA" id="ARBA00009013"/>
    </source>
</evidence>
<evidence type="ECO:0000313" key="5">
    <source>
        <dbReference type="Proteomes" id="UP000199220"/>
    </source>
</evidence>
<dbReference type="EMBL" id="FNTX01000002">
    <property type="protein sequence ID" value="SEE75597.1"/>
    <property type="molecule type" value="Genomic_DNA"/>
</dbReference>